<gene>
    <name evidence="1" type="ORF">EDD18DRAFT_1048223</name>
</gene>
<dbReference type="AlphaFoldDB" id="A0AA39UXW9"/>
<proteinExistence type="predicted"/>
<accession>A0AA39UXW9</accession>
<sequence>SAIVCDITPFQTDLDQLFHNISDRCSRVQKEIEYHEAALAPIQSLPADLLIDIFMLVPVNALKPLSSPWIFGQVCMAWRVLSSSAPFLW</sequence>
<reference evidence="1" key="1">
    <citation type="submission" date="2023-06" db="EMBL/GenBank/DDBJ databases">
        <authorList>
            <consortium name="Lawrence Berkeley National Laboratory"/>
            <person name="Ahrendt S."/>
            <person name="Sahu N."/>
            <person name="Indic B."/>
            <person name="Wong-Bajracharya J."/>
            <person name="Merenyi Z."/>
            <person name="Ke H.-M."/>
            <person name="Monk M."/>
            <person name="Kocsube S."/>
            <person name="Drula E."/>
            <person name="Lipzen A."/>
            <person name="Balint B."/>
            <person name="Henrissat B."/>
            <person name="Andreopoulos B."/>
            <person name="Martin F.M."/>
            <person name="Harder C.B."/>
            <person name="Rigling D."/>
            <person name="Ford K.L."/>
            <person name="Foster G.D."/>
            <person name="Pangilinan J."/>
            <person name="Papanicolaou A."/>
            <person name="Barry K."/>
            <person name="LaButti K."/>
            <person name="Viragh M."/>
            <person name="Koriabine M."/>
            <person name="Yan M."/>
            <person name="Riley R."/>
            <person name="Champramary S."/>
            <person name="Plett K.L."/>
            <person name="Tsai I.J."/>
            <person name="Slot J."/>
            <person name="Sipos G."/>
            <person name="Plett J."/>
            <person name="Nagy L.G."/>
            <person name="Grigoriev I.V."/>
        </authorList>
    </citation>
    <scope>NUCLEOTIDE SEQUENCE</scope>
    <source>
        <strain evidence="1">HWK02</strain>
    </source>
</reference>
<feature type="non-terminal residue" evidence="1">
    <location>
        <position position="89"/>
    </location>
</feature>
<comment type="caution">
    <text evidence="1">The sequence shown here is derived from an EMBL/GenBank/DDBJ whole genome shotgun (WGS) entry which is preliminary data.</text>
</comment>
<name>A0AA39UXW9_9AGAR</name>
<keyword evidence="2" id="KW-1185">Reference proteome</keyword>
<organism evidence="1 2">
    <name type="scientific">Armillaria luteobubalina</name>
    <dbReference type="NCBI Taxonomy" id="153913"/>
    <lineage>
        <taxon>Eukaryota</taxon>
        <taxon>Fungi</taxon>
        <taxon>Dikarya</taxon>
        <taxon>Basidiomycota</taxon>
        <taxon>Agaricomycotina</taxon>
        <taxon>Agaricomycetes</taxon>
        <taxon>Agaricomycetidae</taxon>
        <taxon>Agaricales</taxon>
        <taxon>Marasmiineae</taxon>
        <taxon>Physalacriaceae</taxon>
        <taxon>Armillaria</taxon>
    </lineage>
</organism>
<dbReference type="Proteomes" id="UP001175228">
    <property type="component" value="Unassembled WGS sequence"/>
</dbReference>
<evidence type="ECO:0008006" key="3">
    <source>
        <dbReference type="Google" id="ProtNLM"/>
    </source>
</evidence>
<dbReference type="Gene3D" id="1.20.1280.50">
    <property type="match status" value="1"/>
</dbReference>
<dbReference type="InterPro" id="IPR036047">
    <property type="entry name" value="F-box-like_dom_sf"/>
</dbReference>
<protein>
    <recommendedName>
        <fullName evidence="3">F-box domain-containing protein</fullName>
    </recommendedName>
</protein>
<evidence type="ECO:0000313" key="2">
    <source>
        <dbReference type="Proteomes" id="UP001175228"/>
    </source>
</evidence>
<feature type="non-terminal residue" evidence="1">
    <location>
        <position position="1"/>
    </location>
</feature>
<dbReference type="SUPFAM" id="SSF81383">
    <property type="entry name" value="F-box domain"/>
    <property type="match status" value="1"/>
</dbReference>
<evidence type="ECO:0000313" key="1">
    <source>
        <dbReference type="EMBL" id="KAK0502439.1"/>
    </source>
</evidence>
<dbReference type="EMBL" id="JAUEPU010000005">
    <property type="protein sequence ID" value="KAK0502439.1"/>
    <property type="molecule type" value="Genomic_DNA"/>
</dbReference>